<dbReference type="GO" id="GO:0016798">
    <property type="term" value="F:hydrolase activity, acting on glycosyl bonds"/>
    <property type="evidence" value="ECO:0007669"/>
    <property type="project" value="UniProtKB-KW"/>
</dbReference>
<dbReference type="InterPro" id="IPR013783">
    <property type="entry name" value="Ig-like_fold"/>
</dbReference>
<dbReference type="InterPro" id="IPR036116">
    <property type="entry name" value="FN3_sf"/>
</dbReference>
<dbReference type="Gene3D" id="2.60.120.260">
    <property type="entry name" value="Galactose-binding domain-like"/>
    <property type="match status" value="1"/>
</dbReference>
<keyword evidence="8" id="KW-1185">Reference proteome</keyword>
<reference evidence="7 8" key="1">
    <citation type="journal article" date="2014" name="J. Biotechnol.">
        <title>Complete genome sequence of the actinobacterium Amycolatopsis japonica MG417-CF17(T) (=DSM 44213T) producing (S,S)-N,N'-ethylenediaminedisuccinic acid.</title>
        <authorList>
            <person name="Stegmann E."/>
            <person name="Albersmeier A."/>
            <person name="Spohn M."/>
            <person name="Gert H."/>
            <person name="Weber T."/>
            <person name="Wohlleben W."/>
            <person name="Kalinowski J."/>
            <person name="Ruckert C."/>
        </authorList>
    </citation>
    <scope>NUCLEOTIDE SEQUENCE [LARGE SCALE GENOMIC DNA]</scope>
    <source>
        <strain evidence="8">MG417-CF17 (DSM 44213)</strain>
    </source>
</reference>
<dbReference type="HOGENOM" id="CLU_039596_1_0_11"/>
<dbReference type="InterPro" id="IPR039331">
    <property type="entry name" value="PAPs-like"/>
</dbReference>
<dbReference type="SUPFAM" id="SSF56300">
    <property type="entry name" value="Metallo-dependent phosphatases"/>
    <property type="match status" value="1"/>
</dbReference>
<dbReference type="PROSITE" id="PS50022">
    <property type="entry name" value="FA58C_3"/>
    <property type="match status" value="1"/>
</dbReference>
<dbReference type="Pfam" id="PF00754">
    <property type="entry name" value="F5_F8_type_C"/>
    <property type="match status" value="1"/>
</dbReference>
<dbReference type="GO" id="GO:0000272">
    <property type="term" value="P:polysaccharide catabolic process"/>
    <property type="evidence" value="ECO:0007669"/>
    <property type="project" value="UniProtKB-KW"/>
</dbReference>
<accession>A0A075V1X5</accession>
<dbReference type="SMART" id="SM00060">
    <property type="entry name" value="FN3"/>
    <property type="match status" value="1"/>
</dbReference>
<dbReference type="InterPro" id="IPR000421">
    <property type="entry name" value="FA58C"/>
</dbReference>
<dbReference type="Gene3D" id="2.60.40.10">
    <property type="entry name" value="Immunoglobulins"/>
    <property type="match status" value="1"/>
</dbReference>
<dbReference type="PANTHER" id="PTHR22953:SF153">
    <property type="entry name" value="PURPLE ACID PHOSPHATASE"/>
    <property type="match status" value="1"/>
</dbReference>
<dbReference type="eggNOG" id="COG1409">
    <property type="taxonomic scope" value="Bacteria"/>
</dbReference>
<evidence type="ECO:0000313" key="7">
    <source>
        <dbReference type="EMBL" id="AIG76640.1"/>
    </source>
</evidence>
<name>A0A075V1X5_9PSEU</name>
<dbReference type="SUPFAM" id="SSF49265">
    <property type="entry name" value="Fibronectin type III"/>
    <property type="match status" value="1"/>
</dbReference>
<dbReference type="STRING" id="208439.AJAP_18885"/>
<keyword evidence="2" id="KW-0326">Glycosidase</keyword>
<evidence type="ECO:0000256" key="3">
    <source>
        <dbReference type="ARBA" id="ARBA00023326"/>
    </source>
</evidence>
<proteinExistence type="predicted"/>
<evidence type="ECO:0000313" key="8">
    <source>
        <dbReference type="Proteomes" id="UP000028492"/>
    </source>
</evidence>
<dbReference type="Proteomes" id="UP000028492">
    <property type="component" value="Chromosome"/>
</dbReference>
<gene>
    <name evidence="7" type="primary">phoA2</name>
    <name evidence="7" type="ORF">AJAP_18885</name>
</gene>
<protein>
    <submittedName>
        <fullName evidence="7">Alkaline phosphatase</fullName>
    </submittedName>
</protein>
<evidence type="ECO:0000256" key="4">
    <source>
        <dbReference type="SAM" id="SignalP"/>
    </source>
</evidence>
<dbReference type="CDD" id="cd00063">
    <property type="entry name" value="FN3"/>
    <property type="match status" value="1"/>
</dbReference>
<dbReference type="PROSITE" id="PS50853">
    <property type="entry name" value="FN3"/>
    <property type="match status" value="1"/>
</dbReference>
<dbReference type="InterPro" id="IPR029052">
    <property type="entry name" value="Metallo-depent_PP-like"/>
</dbReference>
<dbReference type="PANTHER" id="PTHR22953">
    <property type="entry name" value="ACID PHOSPHATASE RELATED"/>
    <property type="match status" value="1"/>
</dbReference>
<dbReference type="AlphaFoldDB" id="A0A075V1X5"/>
<dbReference type="InterPro" id="IPR004843">
    <property type="entry name" value="Calcineurin-like_PHP"/>
</dbReference>
<feature type="chain" id="PRO_5038662900" evidence="4">
    <location>
        <begin position="30"/>
        <end position="522"/>
    </location>
</feature>
<dbReference type="InterPro" id="IPR003961">
    <property type="entry name" value="FN3_dom"/>
</dbReference>
<dbReference type="SUPFAM" id="SSF49785">
    <property type="entry name" value="Galactose-binding domain-like"/>
    <property type="match status" value="1"/>
</dbReference>
<dbReference type="KEGG" id="aja:AJAP_18885"/>
<dbReference type="Pfam" id="PF00149">
    <property type="entry name" value="Metallophos"/>
    <property type="match status" value="1"/>
</dbReference>
<sequence>MNRMVKPGTAAIAAIVLLAQPVIASSATAGPVESLLSVNKRTTTSTVENESFSGALAVDGDSTTRWASLEGDPQWIAVDLGGPADISRIKVFWESAHAKDYQVQASDDGQNWRDVKTVVGSDGGLDEFTGLNTSARHVRIFGTARATVYGYSLWELEVYGVRTGDGDIQPPSVPSGLRQASSTTESITLGWNPASDDVGVVEYEILRNGNVIGRSATTSYTDTSLASGFDFQYAVRARDAAGNLSGSTAPVKASTRSTPSDGIVIALAGDIAKPELPSEHQQTAELVAKIKPRYVLTVGDNQYVDGTIEEFRSYYDKTWGKFKKITKPTPGNHEWNNELAGYKQYFGKIATPKGKPYYSFDVGAFHFVALDSDPVYNGGGAEQVAWLRKDLAKTKKSCIAGYWHHPRFNSGNSGDAKSVAPLWNELARAKADVVFAGHDHHYERTKPLDVNGHVDEANGVRSVIAGIGGDSLYLDYKAREGVEKVLGKHGVMKLVLKGKTYSWEIIGTNGELLDKAGPYHCR</sequence>
<evidence type="ECO:0000259" key="5">
    <source>
        <dbReference type="PROSITE" id="PS50022"/>
    </source>
</evidence>
<organism evidence="7 8">
    <name type="scientific">Amycolatopsis japonica</name>
    <dbReference type="NCBI Taxonomy" id="208439"/>
    <lineage>
        <taxon>Bacteria</taxon>
        <taxon>Bacillati</taxon>
        <taxon>Actinomycetota</taxon>
        <taxon>Actinomycetes</taxon>
        <taxon>Pseudonocardiales</taxon>
        <taxon>Pseudonocardiaceae</taxon>
        <taxon>Amycolatopsis</taxon>
        <taxon>Amycolatopsis japonica group</taxon>
    </lineage>
</organism>
<dbReference type="EMBL" id="CP008953">
    <property type="protein sequence ID" value="AIG76640.1"/>
    <property type="molecule type" value="Genomic_DNA"/>
</dbReference>
<keyword evidence="2" id="KW-0378">Hydrolase</keyword>
<keyword evidence="3" id="KW-0624">Polysaccharide degradation</keyword>
<keyword evidence="1 4" id="KW-0732">Signal</keyword>
<evidence type="ECO:0000256" key="2">
    <source>
        <dbReference type="ARBA" id="ARBA00023295"/>
    </source>
</evidence>
<feature type="signal peptide" evidence="4">
    <location>
        <begin position="1"/>
        <end position="29"/>
    </location>
</feature>
<feature type="domain" description="Fibronectin type-III" evidence="6">
    <location>
        <begin position="173"/>
        <end position="261"/>
    </location>
</feature>
<evidence type="ECO:0000259" key="6">
    <source>
        <dbReference type="PROSITE" id="PS50853"/>
    </source>
</evidence>
<dbReference type="Gene3D" id="3.60.21.10">
    <property type="match status" value="1"/>
</dbReference>
<keyword evidence="3" id="KW-0119">Carbohydrate metabolism</keyword>
<evidence type="ECO:0000256" key="1">
    <source>
        <dbReference type="ARBA" id="ARBA00022729"/>
    </source>
</evidence>
<dbReference type="GO" id="GO:0003993">
    <property type="term" value="F:acid phosphatase activity"/>
    <property type="evidence" value="ECO:0007669"/>
    <property type="project" value="InterPro"/>
</dbReference>
<dbReference type="InterPro" id="IPR008979">
    <property type="entry name" value="Galactose-bd-like_sf"/>
</dbReference>
<feature type="domain" description="F5/8 type C" evidence="5">
    <location>
        <begin position="24"/>
        <end position="161"/>
    </location>
</feature>